<name>A0ABQ9WBB1_SAGOE</name>
<proteinExistence type="predicted"/>
<reference evidence="2 3" key="1">
    <citation type="submission" date="2023-05" db="EMBL/GenBank/DDBJ databases">
        <title>B98-5 Cell Line De Novo Hybrid Assembly: An Optical Mapping Approach.</title>
        <authorList>
            <person name="Kananen K."/>
            <person name="Auerbach J.A."/>
            <person name="Kautto E."/>
            <person name="Blachly J.S."/>
        </authorList>
    </citation>
    <scope>NUCLEOTIDE SEQUENCE [LARGE SCALE GENOMIC DNA]</scope>
    <source>
        <strain evidence="2">B95-8</strain>
        <tissue evidence="2">Cell line</tissue>
    </source>
</reference>
<keyword evidence="3" id="KW-1185">Reference proteome</keyword>
<comment type="caution">
    <text evidence="2">The sequence shown here is derived from an EMBL/GenBank/DDBJ whole genome shotgun (WGS) entry which is preliminary data.</text>
</comment>
<feature type="compositionally biased region" description="Low complexity" evidence="1">
    <location>
        <begin position="125"/>
        <end position="135"/>
    </location>
</feature>
<accession>A0ABQ9WBB1</accession>
<organism evidence="2 3">
    <name type="scientific">Saguinus oedipus</name>
    <name type="common">Cotton-top tamarin</name>
    <name type="synonym">Oedipomidas oedipus</name>
    <dbReference type="NCBI Taxonomy" id="9490"/>
    <lineage>
        <taxon>Eukaryota</taxon>
        <taxon>Metazoa</taxon>
        <taxon>Chordata</taxon>
        <taxon>Craniata</taxon>
        <taxon>Vertebrata</taxon>
        <taxon>Euteleostomi</taxon>
        <taxon>Mammalia</taxon>
        <taxon>Eutheria</taxon>
        <taxon>Euarchontoglires</taxon>
        <taxon>Primates</taxon>
        <taxon>Haplorrhini</taxon>
        <taxon>Platyrrhini</taxon>
        <taxon>Cebidae</taxon>
        <taxon>Callitrichinae</taxon>
        <taxon>Saguinus</taxon>
    </lineage>
</organism>
<evidence type="ECO:0000256" key="1">
    <source>
        <dbReference type="SAM" id="MobiDB-lite"/>
    </source>
</evidence>
<dbReference type="EMBL" id="JASSZA010000001">
    <property type="protein sequence ID" value="KAK2118933.1"/>
    <property type="molecule type" value="Genomic_DNA"/>
</dbReference>
<feature type="region of interest" description="Disordered" evidence="1">
    <location>
        <begin position="125"/>
        <end position="188"/>
    </location>
</feature>
<sequence length="188" mass="19842">MEGAARERCTVGRGARALRTWELNGLARQIMGTGQLLATAGLGAGIDELERRLDGAERGESLLVGASAAAASVACVRIPYLVVFLLPASEAPLPAAAGAQEPLQHYGQRSFAQSQPASFQNHGQLLAQPQPQGPGRAHTPQALHEHLGTLGAKANNEKKGPPDCHAAPGAPLSKNLPRRRQRRPEQHT</sequence>
<evidence type="ECO:0000313" key="2">
    <source>
        <dbReference type="EMBL" id="KAK2118933.1"/>
    </source>
</evidence>
<evidence type="ECO:0000313" key="3">
    <source>
        <dbReference type="Proteomes" id="UP001266305"/>
    </source>
</evidence>
<gene>
    <name evidence="2" type="ORF">P7K49_000319</name>
</gene>
<dbReference type="Proteomes" id="UP001266305">
    <property type="component" value="Unassembled WGS sequence"/>
</dbReference>
<protein>
    <submittedName>
        <fullName evidence="2">Uncharacterized protein</fullName>
    </submittedName>
</protein>